<dbReference type="PROSITE" id="PS51462">
    <property type="entry name" value="NUDIX"/>
    <property type="match status" value="1"/>
</dbReference>
<keyword evidence="2" id="KW-0378">Hydrolase</keyword>
<evidence type="ECO:0000259" key="3">
    <source>
        <dbReference type="PROSITE" id="PS51462"/>
    </source>
</evidence>
<keyword evidence="5" id="KW-1185">Reference proteome</keyword>
<name>A0A6I5NKB6_9BIFI</name>
<dbReference type="CDD" id="cd03424">
    <property type="entry name" value="NUDIX_ADPRase_Nudt5_UGPPase_Nudt14"/>
    <property type="match status" value="1"/>
</dbReference>
<comment type="cofactor">
    <cofactor evidence="1">
        <name>Mg(2+)</name>
        <dbReference type="ChEBI" id="CHEBI:18420"/>
    </cofactor>
</comment>
<feature type="domain" description="Nudix hydrolase" evidence="3">
    <location>
        <begin position="64"/>
        <end position="232"/>
    </location>
</feature>
<dbReference type="PANTHER" id="PTHR11839">
    <property type="entry name" value="UDP/ADP-SUGAR PYROPHOSPHATASE"/>
    <property type="match status" value="1"/>
</dbReference>
<dbReference type="GO" id="GO:0006753">
    <property type="term" value="P:nucleoside phosphate metabolic process"/>
    <property type="evidence" value="ECO:0007669"/>
    <property type="project" value="TreeGrafter"/>
</dbReference>
<protein>
    <submittedName>
        <fullName evidence="4">NUDIX domain-containing protein</fullName>
    </submittedName>
</protein>
<evidence type="ECO:0000256" key="1">
    <source>
        <dbReference type="ARBA" id="ARBA00001946"/>
    </source>
</evidence>
<reference evidence="4 5" key="1">
    <citation type="submission" date="2019-09" db="EMBL/GenBank/DDBJ databases">
        <title>Phylogenetic characterization of a novel taxon of the genus Bifidobacterium: Bifidobacterium choloepi sp. nov.</title>
        <authorList>
            <person name="Modesto M."/>
            <person name="Satti M."/>
        </authorList>
    </citation>
    <scope>NUCLEOTIDE SEQUENCE [LARGE SCALE GENOMIC DNA]</scope>
    <source>
        <strain evidence="4 5">BRDM6</strain>
    </source>
</reference>
<dbReference type="PANTHER" id="PTHR11839:SF18">
    <property type="entry name" value="NUDIX HYDROLASE DOMAIN-CONTAINING PROTEIN"/>
    <property type="match status" value="1"/>
</dbReference>
<proteinExistence type="predicted"/>
<gene>
    <name evidence="4" type="ORF">F6S87_01350</name>
</gene>
<dbReference type="Pfam" id="PF00293">
    <property type="entry name" value="NUDIX"/>
    <property type="match status" value="1"/>
</dbReference>
<dbReference type="PROSITE" id="PS00893">
    <property type="entry name" value="NUDIX_BOX"/>
    <property type="match status" value="1"/>
</dbReference>
<dbReference type="GO" id="GO:0019693">
    <property type="term" value="P:ribose phosphate metabolic process"/>
    <property type="evidence" value="ECO:0007669"/>
    <property type="project" value="TreeGrafter"/>
</dbReference>
<evidence type="ECO:0000313" key="4">
    <source>
        <dbReference type="EMBL" id="NEG69292.1"/>
    </source>
</evidence>
<dbReference type="SUPFAM" id="SSF55811">
    <property type="entry name" value="Nudix"/>
    <property type="match status" value="1"/>
</dbReference>
<evidence type="ECO:0000256" key="2">
    <source>
        <dbReference type="ARBA" id="ARBA00022801"/>
    </source>
</evidence>
<dbReference type="InterPro" id="IPR000086">
    <property type="entry name" value="NUDIX_hydrolase_dom"/>
</dbReference>
<organism evidence="4 5">
    <name type="scientific">Bifidobacterium choloepi</name>
    <dbReference type="NCBI Taxonomy" id="2614131"/>
    <lineage>
        <taxon>Bacteria</taxon>
        <taxon>Bacillati</taxon>
        <taxon>Actinomycetota</taxon>
        <taxon>Actinomycetes</taxon>
        <taxon>Bifidobacteriales</taxon>
        <taxon>Bifidobacteriaceae</taxon>
        <taxon>Bifidobacterium</taxon>
    </lineage>
</organism>
<dbReference type="RefSeq" id="WP_163226879.1">
    <property type="nucleotide sequence ID" value="NZ_VYSG01000001.1"/>
</dbReference>
<dbReference type="Gene3D" id="3.90.79.10">
    <property type="entry name" value="Nucleoside Triphosphate Pyrophosphohydrolase"/>
    <property type="match status" value="1"/>
</dbReference>
<dbReference type="AlphaFoldDB" id="A0A6I5NKB6"/>
<evidence type="ECO:0000313" key="5">
    <source>
        <dbReference type="Proteomes" id="UP000469292"/>
    </source>
</evidence>
<dbReference type="InterPro" id="IPR015797">
    <property type="entry name" value="NUDIX_hydrolase-like_dom_sf"/>
</dbReference>
<dbReference type="GO" id="GO:0016787">
    <property type="term" value="F:hydrolase activity"/>
    <property type="evidence" value="ECO:0007669"/>
    <property type="project" value="UniProtKB-KW"/>
</dbReference>
<dbReference type="InterPro" id="IPR020084">
    <property type="entry name" value="NUDIX_hydrolase_CS"/>
</dbReference>
<accession>A0A6I5NKB6</accession>
<dbReference type="Proteomes" id="UP000469292">
    <property type="component" value="Unassembled WGS sequence"/>
</dbReference>
<dbReference type="EMBL" id="VYSG01000001">
    <property type="protein sequence ID" value="NEG69292.1"/>
    <property type="molecule type" value="Genomic_DNA"/>
</dbReference>
<comment type="caution">
    <text evidence="4">The sequence shown here is derived from an EMBL/GenBank/DDBJ whole genome shotgun (WGS) entry which is preliminary data.</text>
</comment>
<sequence length="239" mass="25776">MATVTTDERHGDGETAGAQVDMDIPATILSSVTRYRGAIFHVDDRAVALHLTDGGESVIRRQVVVHAPAVVMLVHDTATDRYLVEREYRAGADAYVPGLPAGLIDAGEDTLAAALRELREETGVTPAGRIVLDGKTAGSCDGTGEFRPATGGENGDDSPVGAEFETVGAYYSSEGMSDELAHVMIVRLRRWRTGATHFDGDEHVESGWKSWNEVQTLPITASNSRIAILQEELNRLCKR</sequence>